<accession>A0A1M5TDJ3</accession>
<feature type="chain" id="PRO_5013246016" evidence="1">
    <location>
        <begin position="24"/>
        <end position="136"/>
    </location>
</feature>
<dbReference type="Proteomes" id="UP000184112">
    <property type="component" value="Unassembled WGS sequence"/>
</dbReference>
<organism evidence="2 3">
    <name type="scientific">Flavobacterium johnsoniae</name>
    <name type="common">Cytophaga johnsonae</name>
    <dbReference type="NCBI Taxonomy" id="986"/>
    <lineage>
        <taxon>Bacteria</taxon>
        <taxon>Pseudomonadati</taxon>
        <taxon>Bacteroidota</taxon>
        <taxon>Flavobacteriia</taxon>
        <taxon>Flavobacteriales</taxon>
        <taxon>Flavobacteriaceae</taxon>
        <taxon>Flavobacterium</taxon>
    </lineage>
</organism>
<evidence type="ECO:0000313" key="3">
    <source>
        <dbReference type="Proteomes" id="UP000184112"/>
    </source>
</evidence>
<dbReference type="AlphaFoldDB" id="A0A1M5TDJ3"/>
<dbReference type="InterPro" id="IPR038468">
    <property type="entry name" value="MmpS_C"/>
</dbReference>
<dbReference type="PROSITE" id="PS51257">
    <property type="entry name" value="PROKAR_LIPOPROTEIN"/>
    <property type="match status" value="1"/>
</dbReference>
<feature type="signal peptide" evidence="1">
    <location>
        <begin position="1"/>
        <end position="23"/>
    </location>
</feature>
<sequence>MKSILKTAALVLTLAFTAVSCSSDNDNDNGNNSGTGSRDVKYEVTGNFTGKMDVSFLEKSGAPLIEDLTALPWTKEFTADAGSDGALLHTSGYGGLQGQTLTAKIYVGGKVVSELTGAANSEGIIVVHTKTYVFPR</sequence>
<evidence type="ECO:0000313" key="2">
    <source>
        <dbReference type="EMBL" id="SHH48784.1"/>
    </source>
</evidence>
<dbReference type="EMBL" id="FQWH01000011">
    <property type="protein sequence ID" value="SHH48784.1"/>
    <property type="molecule type" value="Genomic_DNA"/>
</dbReference>
<reference evidence="2 3" key="1">
    <citation type="submission" date="2016-11" db="EMBL/GenBank/DDBJ databases">
        <authorList>
            <person name="Jaros S."/>
            <person name="Januszkiewicz K."/>
            <person name="Wedrychowicz H."/>
        </authorList>
    </citation>
    <scope>NUCLEOTIDE SEQUENCE [LARGE SCALE GENOMIC DNA]</scope>
    <source>
        <strain evidence="2 3">DSM 6792</strain>
    </source>
</reference>
<evidence type="ECO:0000256" key="1">
    <source>
        <dbReference type="SAM" id="SignalP"/>
    </source>
</evidence>
<dbReference type="RefSeq" id="WP_073410616.1">
    <property type="nucleotide sequence ID" value="NZ_CP031763.1"/>
</dbReference>
<gene>
    <name evidence="2" type="ORF">SAMN05444388_11183</name>
</gene>
<keyword evidence="1" id="KW-0732">Signal</keyword>
<proteinExistence type="predicted"/>
<protein>
    <submittedName>
        <fullName evidence="2">Membrane protein</fullName>
    </submittedName>
</protein>
<dbReference type="Gene3D" id="2.60.40.2880">
    <property type="entry name" value="MmpS1-5, C-terminal soluble domain"/>
    <property type="match status" value="1"/>
</dbReference>
<name>A0A1M5TDJ3_FLAJO</name>